<feature type="region of interest" description="Disordered" evidence="2">
    <location>
        <begin position="222"/>
        <end position="260"/>
    </location>
</feature>
<comment type="caution">
    <text evidence="3">The sequence shown here is derived from an EMBL/GenBank/DDBJ whole genome shotgun (WGS) entry which is preliminary data.</text>
</comment>
<dbReference type="GO" id="GO:0007034">
    <property type="term" value="P:vacuolar transport"/>
    <property type="evidence" value="ECO:0007669"/>
    <property type="project" value="InterPro"/>
</dbReference>
<feature type="compositionally biased region" description="Pro residues" evidence="2">
    <location>
        <begin position="234"/>
        <end position="247"/>
    </location>
</feature>
<reference evidence="3 4" key="1">
    <citation type="submission" date="2019-03" db="EMBL/GenBank/DDBJ databases">
        <title>Single cell metagenomics reveals metabolic interactions within the superorganism composed of flagellate Streblomastix strix and complex community of Bacteroidetes bacteria on its surface.</title>
        <authorList>
            <person name="Treitli S.C."/>
            <person name="Kolisko M."/>
            <person name="Husnik F."/>
            <person name="Keeling P."/>
            <person name="Hampl V."/>
        </authorList>
    </citation>
    <scope>NUCLEOTIDE SEQUENCE [LARGE SCALE GENOMIC DNA]</scope>
    <source>
        <strain evidence="3">ST1C</strain>
    </source>
</reference>
<evidence type="ECO:0000256" key="1">
    <source>
        <dbReference type="SAM" id="Coils"/>
    </source>
</evidence>
<keyword evidence="1" id="KW-0175">Coiled coil</keyword>
<name>A0A5J4WNS3_9EUKA</name>
<protein>
    <submittedName>
        <fullName evidence="3">Putative Class E Vps protein of the ESCRT-III complex</fullName>
    </submittedName>
</protein>
<dbReference type="InterPro" id="IPR005024">
    <property type="entry name" value="Snf7_fam"/>
</dbReference>
<dbReference type="OrthoDB" id="10252926at2759"/>
<feature type="coiled-coil region" evidence="1">
    <location>
        <begin position="333"/>
        <end position="371"/>
    </location>
</feature>
<accession>A0A5J4WNS3</accession>
<feature type="compositionally biased region" description="Low complexity" evidence="2">
    <location>
        <begin position="510"/>
        <end position="522"/>
    </location>
</feature>
<evidence type="ECO:0000313" key="3">
    <source>
        <dbReference type="EMBL" id="KAA6396065.1"/>
    </source>
</evidence>
<evidence type="ECO:0000313" key="4">
    <source>
        <dbReference type="Proteomes" id="UP000324800"/>
    </source>
</evidence>
<feature type="region of interest" description="Disordered" evidence="2">
    <location>
        <begin position="496"/>
        <end position="537"/>
    </location>
</feature>
<dbReference type="AlphaFoldDB" id="A0A5J4WNS3"/>
<feature type="compositionally biased region" description="Low complexity" evidence="2">
    <location>
        <begin position="199"/>
        <end position="209"/>
    </location>
</feature>
<dbReference type="EMBL" id="SNRW01001526">
    <property type="protein sequence ID" value="KAA6396065.1"/>
    <property type="molecule type" value="Genomic_DNA"/>
</dbReference>
<proteinExistence type="predicted"/>
<organism evidence="3 4">
    <name type="scientific">Streblomastix strix</name>
    <dbReference type="NCBI Taxonomy" id="222440"/>
    <lineage>
        <taxon>Eukaryota</taxon>
        <taxon>Metamonada</taxon>
        <taxon>Preaxostyla</taxon>
        <taxon>Oxymonadida</taxon>
        <taxon>Streblomastigidae</taxon>
        <taxon>Streblomastix</taxon>
    </lineage>
</organism>
<gene>
    <name evidence="3" type="ORF">EZS28_008406</name>
</gene>
<sequence length="537" mass="61161">MPRQIFDIIFDLKIAVRSYERQSAYMRKKAEEEKLKVKRAIQQNNPQGAQVYAENAIRNQNMSQFFLRTASRLEGIINKLEINQGMQDILKVLDQANSALSQAFKDSDMKKVNNVIQQFEKLVGGIDVLQTNLIPDQISNPEVDNLVSQMAAELNIQQPTIIQPIQQPLPIAQNLAPQPIYNQPQMLLAYNDDTPQPQPQIEPQQQSKQDLVPAQIISVSQPYQEPQSYLPDHYTPPLPQQQLPPIPDIHQRDYNKAPEPTLPVNVPFSAYPQFPAYPQIPVENPQTGLPVINQQQDVPQYQQPEENDQPIFAPQSEQSPEAVPQQLTIQQQIRNNRRTIERTISEIDRAIQEMQANEKNQIKEIKKALKAQQPSSAKILAKNIVRIRANIDRMYLMRANMVGLQLRIVTIGSSQKMMECLKGVGCVLRIMNKDMKDANSNDVIGQFLKDNEELNIQMEDFDILIGSIFPQENPDDSDEIVDRIIAEIQMEQQGLQQPGVQPIVPLKASPTPQQQDPTQPGGQDDDLERRLNQLRRT</sequence>
<dbReference type="Proteomes" id="UP000324800">
    <property type="component" value="Unassembled WGS sequence"/>
</dbReference>
<dbReference type="Gene3D" id="6.10.140.1230">
    <property type="match status" value="2"/>
</dbReference>
<feature type="region of interest" description="Disordered" evidence="2">
    <location>
        <begin position="190"/>
        <end position="210"/>
    </location>
</feature>
<dbReference type="PANTHER" id="PTHR10476">
    <property type="entry name" value="CHARGED MULTIVESICULAR BODY PROTEIN"/>
    <property type="match status" value="1"/>
</dbReference>
<evidence type="ECO:0000256" key="2">
    <source>
        <dbReference type="SAM" id="MobiDB-lite"/>
    </source>
</evidence>
<dbReference type="Pfam" id="PF03357">
    <property type="entry name" value="Snf7"/>
    <property type="match status" value="2"/>
</dbReference>